<feature type="non-terminal residue" evidence="2">
    <location>
        <position position="1"/>
    </location>
</feature>
<comment type="caution">
    <text evidence="2">The sequence shown here is derived from an EMBL/GenBank/DDBJ whole genome shotgun (WGS) entry which is preliminary data.</text>
</comment>
<feature type="compositionally biased region" description="Gly residues" evidence="1">
    <location>
        <begin position="46"/>
        <end position="55"/>
    </location>
</feature>
<dbReference type="AlphaFoldDB" id="A0A8J4F9V4"/>
<evidence type="ECO:0000256" key="1">
    <source>
        <dbReference type="SAM" id="MobiDB-lite"/>
    </source>
</evidence>
<feature type="compositionally biased region" description="Basic and acidic residues" evidence="1">
    <location>
        <begin position="10"/>
        <end position="45"/>
    </location>
</feature>
<reference evidence="2" key="1">
    <citation type="journal article" date="2021" name="Proc. Natl. Acad. Sci. U.S.A.">
        <title>Three genomes in the algal genus Volvox reveal the fate of a haploid sex-determining region after a transition to homothallism.</title>
        <authorList>
            <person name="Yamamoto K."/>
            <person name="Hamaji T."/>
            <person name="Kawai-Toyooka H."/>
            <person name="Matsuzaki R."/>
            <person name="Takahashi F."/>
            <person name="Nishimura Y."/>
            <person name="Kawachi M."/>
            <person name="Noguchi H."/>
            <person name="Minakuchi Y."/>
            <person name="Umen J.G."/>
            <person name="Toyoda A."/>
            <person name="Nozaki H."/>
        </authorList>
    </citation>
    <scope>NUCLEOTIDE SEQUENCE</scope>
    <source>
        <strain evidence="2">NIES-3780</strain>
    </source>
</reference>
<sequence length="105" mass="11052">QLTAAAGSAVEHRQSSNVQSREELVGRPDQHPLEERQVGGADDRGPGSGGAARGGRSGRDPRELLEQGVQRSLWGGVERTKGRMGRLAPPAATTWGFSGLALALR</sequence>
<accession>A0A8J4F9V4</accession>
<feature type="region of interest" description="Disordered" evidence="1">
    <location>
        <begin position="1"/>
        <end position="87"/>
    </location>
</feature>
<protein>
    <submittedName>
        <fullName evidence="2">Uncharacterized protein</fullName>
    </submittedName>
</protein>
<gene>
    <name evidence="2" type="ORF">Vafri_19891</name>
</gene>
<name>A0A8J4F9V4_9CHLO</name>
<keyword evidence="3" id="KW-1185">Reference proteome</keyword>
<evidence type="ECO:0000313" key="2">
    <source>
        <dbReference type="EMBL" id="GIL66288.1"/>
    </source>
</evidence>
<evidence type="ECO:0000313" key="3">
    <source>
        <dbReference type="Proteomes" id="UP000747399"/>
    </source>
</evidence>
<dbReference type="EMBL" id="BNCO01000083">
    <property type="protein sequence ID" value="GIL66288.1"/>
    <property type="molecule type" value="Genomic_DNA"/>
</dbReference>
<organism evidence="2 3">
    <name type="scientific">Volvox africanus</name>
    <dbReference type="NCBI Taxonomy" id="51714"/>
    <lineage>
        <taxon>Eukaryota</taxon>
        <taxon>Viridiplantae</taxon>
        <taxon>Chlorophyta</taxon>
        <taxon>core chlorophytes</taxon>
        <taxon>Chlorophyceae</taxon>
        <taxon>CS clade</taxon>
        <taxon>Chlamydomonadales</taxon>
        <taxon>Volvocaceae</taxon>
        <taxon>Volvox</taxon>
    </lineage>
</organism>
<dbReference type="Proteomes" id="UP000747399">
    <property type="component" value="Unassembled WGS sequence"/>
</dbReference>
<proteinExistence type="predicted"/>